<dbReference type="Pfam" id="PF14845">
    <property type="entry name" value="Glycohydro_20b2"/>
    <property type="match status" value="1"/>
</dbReference>
<feature type="disulfide bond" evidence="9">
    <location>
        <begin position="78"/>
        <end position="125"/>
    </location>
</feature>
<dbReference type="EMBL" id="OC920175">
    <property type="protein sequence ID" value="CAD7652265.1"/>
    <property type="molecule type" value="Genomic_DNA"/>
</dbReference>
<organism evidence="12">
    <name type="scientific">Oppiella nova</name>
    <dbReference type="NCBI Taxonomy" id="334625"/>
    <lineage>
        <taxon>Eukaryota</taxon>
        <taxon>Metazoa</taxon>
        <taxon>Ecdysozoa</taxon>
        <taxon>Arthropoda</taxon>
        <taxon>Chelicerata</taxon>
        <taxon>Arachnida</taxon>
        <taxon>Acari</taxon>
        <taxon>Acariformes</taxon>
        <taxon>Sarcoptiformes</taxon>
        <taxon>Oribatida</taxon>
        <taxon>Brachypylina</taxon>
        <taxon>Oppioidea</taxon>
        <taxon>Oppiidae</taxon>
        <taxon>Oppiella</taxon>
    </lineage>
</organism>
<evidence type="ECO:0000259" key="10">
    <source>
        <dbReference type="Pfam" id="PF00728"/>
    </source>
</evidence>
<keyword evidence="13" id="KW-1185">Reference proteome</keyword>
<name>A0A7R9QNS6_9ACAR</name>
<keyword evidence="4" id="KW-0732">Signal</keyword>
<dbReference type="InterPro" id="IPR017853">
    <property type="entry name" value="GH"/>
</dbReference>
<evidence type="ECO:0000256" key="4">
    <source>
        <dbReference type="ARBA" id="ARBA00022729"/>
    </source>
</evidence>
<dbReference type="GO" id="GO:0016020">
    <property type="term" value="C:membrane"/>
    <property type="evidence" value="ECO:0007669"/>
    <property type="project" value="TreeGrafter"/>
</dbReference>
<dbReference type="PANTHER" id="PTHR22600">
    <property type="entry name" value="BETA-HEXOSAMINIDASE"/>
    <property type="match status" value="1"/>
</dbReference>
<dbReference type="OrthoDB" id="428480at2759"/>
<dbReference type="GO" id="GO:0030203">
    <property type="term" value="P:glycosaminoglycan metabolic process"/>
    <property type="evidence" value="ECO:0007669"/>
    <property type="project" value="TreeGrafter"/>
</dbReference>
<evidence type="ECO:0000313" key="12">
    <source>
        <dbReference type="EMBL" id="CAD7652265.1"/>
    </source>
</evidence>
<proteinExistence type="inferred from homology"/>
<dbReference type="Gene3D" id="3.20.20.80">
    <property type="entry name" value="Glycosidases"/>
    <property type="match status" value="1"/>
</dbReference>
<evidence type="ECO:0000313" key="13">
    <source>
        <dbReference type="Proteomes" id="UP000728032"/>
    </source>
</evidence>
<comment type="similarity">
    <text evidence="2">Belongs to the glycosyl hydrolase 20 family.</text>
</comment>
<evidence type="ECO:0000256" key="6">
    <source>
        <dbReference type="ARBA" id="ARBA00023180"/>
    </source>
</evidence>
<evidence type="ECO:0000256" key="1">
    <source>
        <dbReference type="ARBA" id="ARBA00001231"/>
    </source>
</evidence>
<reference evidence="12" key="1">
    <citation type="submission" date="2020-11" db="EMBL/GenBank/DDBJ databases">
        <authorList>
            <person name="Tran Van P."/>
        </authorList>
    </citation>
    <scope>NUCLEOTIDE SEQUENCE</scope>
</reference>
<dbReference type="AlphaFoldDB" id="A0A7R9QNS6"/>
<feature type="active site" description="Proton donor" evidence="8">
    <location>
        <position position="356"/>
    </location>
</feature>
<dbReference type="GO" id="GO:0005764">
    <property type="term" value="C:lysosome"/>
    <property type="evidence" value="ECO:0007669"/>
    <property type="project" value="TreeGrafter"/>
</dbReference>
<keyword evidence="7" id="KW-0326">Glycosidase</keyword>
<feature type="domain" description="Beta-hexosaminidase eukaryotic type N-terminal" evidence="11">
    <location>
        <begin position="48"/>
        <end position="170"/>
    </location>
</feature>
<protein>
    <recommendedName>
        <fullName evidence="3">beta-N-acetylhexosaminidase</fullName>
        <ecNumber evidence="3">3.2.1.52</ecNumber>
    </recommendedName>
</protein>
<dbReference type="SUPFAM" id="SSF51445">
    <property type="entry name" value="(Trans)glycosidases"/>
    <property type="match status" value="1"/>
</dbReference>
<dbReference type="FunFam" id="3.20.20.80:FF:000063">
    <property type="entry name" value="Beta-hexosaminidase"/>
    <property type="match status" value="1"/>
</dbReference>
<keyword evidence="5" id="KW-0378">Hydrolase</keyword>
<evidence type="ECO:0000256" key="8">
    <source>
        <dbReference type="PIRSR" id="PIRSR001093-1"/>
    </source>
</evidence>
<dbReference type="EMBL" id="CAJPVJ010005350">
    <property type="protein sequence ID" value="CAG2169452.1"/>
    <property type="molecule type" value="Genomic_DNA"/>
</dbReference>
<evidence type="ECO:0000256" key="2">
    <source>
        <dbReference type="ARBA" id="ARBA00006285"/>
    </source>
</evidence>
<dbReference type="GO" id="GO:0005975">
    <property type="term" value="P:carbohydrate metabolic process"/>
    <property type="evidence" value="ECO:0007669"/>
    <property type="project" value="InterPro"/>
</dbReference>
<comment type="catalytic activity">
    <reaction evidence="1">
        <text>Hydrolysis of terminal non-reducing N-acetyl-D-hexosamine residues in N-acetyl-beta-D-hexosaminides.</text>
        <dbReference type="EC" id="3.2.1.52"/>
    </reaction>
</comment>
<keyword evidence="9" id="KW-1015">Disulfide bond</keyword>
<evidence type="ECO:0000259" key="11">
    <source>
        <dbReference type="Pfam" id="PF14845"/>
    </source>
</evidence>
<dbReference type="PRINTS" id="PR00738">
    <property type="entry name" value="GLHYDRLASE20"/>
</dbReference>
<feature type="disulfide bond" evidence="9">
    <location>
        <begin position="544"/>
        <end position="561"/>
    </location>
</feature>
<sequence>GEAAPPGSPWPLPQVWTKSTYPYLLDPKVFFITKLTNSKGEAAPPGSPWPLPQVWTKSTYPYLLDPKVFFITSNAENCTIVAEGLSRLSDEFNSIFKAIDDNKRHNSSLLSLRSIHLQIDSISDCNTIYPQNNDNEYYEIAIPFQSSINGRIRADTIWGAIRALETLSQLIYVNEDRELVVNATRITDWPRFSFRGVMLDSSRHFLPKNVILANLDAMSYNKFNVFHWHIVDDQSFPFESKIFPELTQKGAYSSRHVYTQTDIQEIIEYARYRGIRVIPEFDTPGHTQGFGKAFPQLLTTCYGDGDDKPFTAKLNKHAEAEILNPMQNYTYDFMKVFFREVRDLFRDQYVHLGMDEVYYDCWRSNPQVWQFMINHTFTELSQVEQYYTERMIDTIKDIGFKNIVWQDPIDNGVQLANDTLVMVWKERYRHPTSQNDSWKASVQRIVGQGYKVIVSACWYLNYISYGQDWEKYYRCDPTKSLADDSEKALVLGGEACMWGEYVDGTNLLARLWPRASAVAERLWSDPNHTNDIESAKFRLDQHRCRMLRRGIPAQPILNGFCGEYEWEMNANEI</sequence>
<dbReference type="Gene3D" id="3.30.379.10">
    <property type="entry name" value="Chitobiase/beta-hexosaminidase domain 2-like"/>
    <property type="match status" value="1"/>
</dbReference>
<dbReference type="Proteomes" id="UP000728032">
    <property type="component" value="Unassembled WGS sequence"/>
</dbReference>
<dbReference type="EC" id="3.2.1.52" evidence="3"/>
<dbReference type="GO" id="GO:0004563">
    <property type="term" value="F:beta-N-acetylhexosaminidase activity"/>
    <property type="evidence" value="ECO:0007669"/>
    <property type="project" value="UniProtKB-EC"/>
</dbReference>
<dbReference type="SUPFAM" id="SSF55545">
    <property type="entry name" value="beta-N-acetylhexosaminidase-like domain"/>
    <property type="match status" value="1"/>
</dbReference>
<dbReference type="Pfam" id="PF00728">
    <property type="entry name" value="Glyco_hydro_20"/>
    <property type="match status" value="1"/>
</dbReference>
<gene>
    <name evidence="12" type="ORF">ONB1V03_LOCUS8929</name>
</gene>
<dbReference type="PANTHER" id="PTHR22600:SF21">
    <property type="entry name" value="BETA-HEXOSAMINIDASE A"/>
    <property type="match status" value="1"/>
</dbReference>
<evidence type="ECO:0000256" key="5">
    <source>
        <dbReference type="ARBA" id="ARBA00022801"/>
    </source>
</evidence>
<keyword evidence="6" id="KW-0325">Glycoprotein</keyword>
<dbReference type="InterPro" id="IPR029019">
    <property type="entry name" value="HEX_eukaryotic_N"/>
</dbReference>
<dbReference type="InterPro" id="IPR015883">
    <property type="entry name" value="Glyco_hydro_20_cat"/>
</dbReference>
<dbReference type="CDD" id="cd06562">
    <property type="entry name" value="GH20_HexA_HexB-like"/>
    <property type="match status" value="1"/>
</dbReference>
<evidence type="ECO:0000256" key="7">
    <source>
        <dbReference type="ARBA" id="ARBA00023295"/>
    </source>
</evidence>
<feature type="disulfide bond" evidence="9">
    <location>
        <begin position="301"/>
        <end position="361"/>
    </location>
</feature>
<evidence type="ECO:0000256" key="9">
    <source>
        <dbReference type="PIRSR" id="PIRSR001093-2"/>
    </source>
</evidence>
<dbReference type="InterPro" id="IPR029018">
    <property type="entry name" value="Hex-like_dom2"/>
</dbReference>
<dbReference type="InterPro" id="IPR025705">
    <property type="entry name" value="Beta_hexosaminidase_sua/sub"/>
</dbReference>
<feature type="domain" description="Glycoside hydrolase family 20 catalytic" evidence="10">
    <location>
        <begin position="192"/>
        <end position="525"/>
    </location>
</feature>
<dbReference type="GO" id="GO:0006689">
    <property type="term" value="P:ganglioside catabolic process"/>
    <property type="evidence" value="ECO:0007669"/>
    <property type="project" value="TreeGrafter"/>
</dbReference>
<accession>A0A7R9QNS6</accession>
<feature type="non-terminal residue" evidence="12">
    <location>
        <position position="1"/>
    </location>
</feature>
<dbReference type="PIRSF" id="PIRSF001093">
    <property type="entry name" value="B-hxosamndse_ab_euk"/>
    <property type="match status" value="1"/>
</dbReference>
<evidence type="ECO:0000256" key="3">
    <source>
        <dbReference type="ARBA" id="ARBA00012663"/>
    </source>
</evidence>